<name>A0A9W7DRH1_9STRA</name>
<dbReference type="GO" id="GO:0005663">
    <property type="term" value="C:DNA replication factor C complex"/>
    <property type="evidence" value="ECO:0007669"/>
    <property type="project" value="TreeGrafter"/>
</dbReference>
<evidence type="ECO:0000256" key="3">
    <source>
        <dbReference type="ARBA" id="ARBA00022705"/>
    </source>
</evidence>
<evidence type="ECO:0000256" key="2">
    <source>
        <dbReference type="ARBA" id="ARBA00005378"/>
    </source>
</evidence>
<dbReference type="InterPro" id="IPR050238">
    <property type="entry name" value="DNA_Rep/Repair_Clamp_Loader"/>
</dbReference>
<proteinExistence type="inferred from homology"/>
<comment type="caution">
    <text evidence="5">The sequence shown here is derived from an EMBL/GenBank/DDBJ whole genome shotgun (WGS) entry which is preliminary data.</text>
</comment>
<dbReference type="SUPFAM" id="SSF48019">
    <property type="entry name" value="post-AAA+ oligomerization domain-like"/>
    <property type="match status" value="1"/>
</dbReference>
<dbReference type="InterPro" id="IPR027417">
    <property type="entry name" value="P-loop_NTPase"/>
</dbReference>
<dbReference type="OrthoDB" id="761538at2759"/>
<evidence type="ECO:0000313" key="6">
    <source>
        <dbReference type="Proteomes" id="UP001165082"/>
    </source>
</evidence>
<dbReference type="Pfam" id="PF22534">
    <property type="entry name" value="RFC_C"/>
    <property type="match status" value="1"/>
</dbReference>
<dbReference type="GO" id="GO:0006271">
    <property type="term" value="P:DNA strand elongation involved in DNA replication"/>
    <property type="evidence" value="ECO:0007669"/>
    <property type="project" value="UniProtKB-ARBA"/>
</dbReference>
<protein>
    <submittedName>
        <fullName evidence="5">Uncharacterized protein</fullName>
    </submittedName>
</protein>
<dbReference type="AlphaFoldDB" id="A0A9W7DRH1"/>
<dbReference type="PANTHER" id="PTHR11669">
    <property type="entry name" value="REPLICATION FACTOR C / DNA POLYMERASE III GAMMA-TAU SUBUNIT"/>
    <property type="match status" value="1"/>
</dbReference>
<accession>A0A9W7DRH1</accession>
<evidence type="ECO:0000313" key="5">
    <source>
        <dbReference type="EMBL" id="GMH48073.1"/>
    </source>
</evidence>
<reference evidence="5" key="1">
    <citation type="submission" date="2022-07" db="EMBL/GenBank/DDBJ databases">
        <title>Genome analysis of Parmales, a sister group of diatoms, reveals the evolutionary specialization of diatoms from phago-mixotrophs to photoautotrophs.</title>
        <authorList>
            <person name="Ban H."/>
            <person name="Sato S."/>
            <person name="Yoshikawa S."/>
            <person name="Kazumasa Y."/>
            <person name="Nakamura Y."/>
            <person name="Ichinomiya M."/>
            <person name="Saitoh K."/>
            <person name="Sato N."/>
            <person name="Blanc-Mathieu R."/>
            <person name="Endo H."/>
            <person name="Kuwata A."/>
            <person name="Ogata H."/>
        </authorList>
    </citation>
    <scope>NUCLEOTIDE SEQUENCE</scope>
</reference>
<dbReference type="FunFam" id="1.20.272.10:FF:000002">
    <property type="entry name" value="Replication factor C subunit 3"/>
    <property type="match status" value="1"/>
</dbReference>
<dbReference type="Gene3D" id="3.40.50.300">
    <property type="entry name" value="P-loop containing nucleotide triphosphate hydrolases"/>
    <property type="match status" value="1"/>
</dbReference>
<dbReference type="InterPro" id="IPR008921">
    <property type="entry name" value="DNA_pol3_clamp-load_cplx_C"/>
</dbReference>
<dbReference type="GO" id="GO:0006281">
    <property type="term" value="P:DNA repair"/>
    <property type="evidence" value="ECO:0007669"/>
    <property type="project" value="TreeGrafter"/>
</dbReference>
<dbReference type="EMBL" id="BRXZ01000592">
    <property type="protein sequence ID" value="GMH48073.1"/>
    <property type="molecule type" value="Genomic_DNA"/>
</dbReference>
<dbReference type="GO" id="GO:0003689">
    <property type="term" value="F:DNA clamp loader activity"/>
    <property type="evidence" value="ECO:0007669"/>
    <property type="project" value="TreeGrafter"/>
</dbReference>
<comment type="subcellular location">
    <subcellularLocation>
        <location evidence="1">Nucleus</location>
    </subcellularLocation>
</comment>
<evidence type="ECO:0000256" key="4">
    <source>
        <dbReference type="ARBA" id="ARBA00023242"/>
    </source>
</evidence>
<organism evidence="5 6">
    <name type="scientific">Triparma retinervis</name>
    <dbReference type="NCBI Taxonomy" id="2557542"/>
    <lineage>
        <taxon>Eukaryota</taxon>
        <taxon>Sar</taxon>
        <taxon>Stramenopiles</taxon>
        <taxon>Ochrophyta</taxon>
        <taxon>Bolidophyceae</taxon>
        <taxon>Parmales</taxon>
        <taxon>Triparmaceae</taxon>
        <taxon>Triparma</taxon>
    </lineage>
</organism>
<sequence length="327" mass="36671">MLWVDKHRPKTLTTLDYHDDLTKRLVTMSSAKSLPHLLVYGPSGAGKKTRIQALLRGLYGNTVDKLRLESKTFTTPTNRKVEINMISSNSHIEMTPSDAGIYDRFVIGTVLKEIASNAPLFQSKAGVPFKTVVLNEVDSLTKQAQAGLRRTMEKYTGVLSSPTHDEISSILISTASKENLILSPSLALSISRLSSRNLRRALLMLESAHTMDPDLSPSMQVPRCDWEEYIVRLASEITAEQSPQKLLQAREMMYELLTNCIPAGVIMRSLVTELMKNTDDSLKHDIVRHAAYYEARLNGGSKEIFHLEAFVAKYMACYKEYLTNLFG</sequence>
<gene>
    <name evidence="5" type="ORF">TrRE_jg8583</name>
</gene>
<keyword evidence="4" id="KW-0539">Nucleus</keyword>
<comment type="similarity">
    <text evidence="2">Belongs to the activator 1 small subunits family.</text>
</comment>
<dbReference type="Pfam" id="PF21960">
    <property type="entry name" value="RCF1-5-like_lid"/>
    <property type="match status" value="1"/>
</dbReference>
<keyword evidence="6" id="KW-1185">Reference proteome</keyword>
<dbReference type="Proteomes" id="UP001165082">
    <property type="component" value="Unassembled WGS sequence"/>
</dbReference>
<dbReference type="CDD" id="cd00009">
    <property type="entry name" value="AAA"/>
    <property type="match status" value="1"/>
</dbReference>
<keyword evidence="3" id="KW-0235">DNA replication</keyword>
<dbReference type="GO" id="GO:0005634">
    <property type="term" value="C:nucleus"/>
    <property type="evidence" value="ECO:0007669"/>
    <property type="project" value="UniProtKB-SubCell"/>
</dbReference>
<dbReference type="PANTHER" id="PTHR11669:SF1">
    <property type="entry name" value="REPLICATION FACTOR C SUBUNIT 3"/>
    <property type="match status" value="1"/>
</dbReference>
<dbReference type="GO" id="GO:0003677">
    <property type="term" value="F:DNA binding"/>
    <property type="evidence" value="ECO:0007669"/>
    <property type="project" value="InterPro"/>
</dbReference>
<evidence type="ECO:0000256" key="1">
    <source>
        <dbReference type="ARBA" id="ARBA00004123"/>
    </source>
</evidence>
<dbReference type="Gene3D" id="1.20.272.10">
    <property type="match status" value="1"/>
</dbReference>
<dbReference type="FunFam" id="3.40.50.300:FF:000136">
    <property type="entry name" value="Replication factor C subunit 5"/>
    <property type="match status" value="1"/>
</dbReference>
<dbReference type="SUPFAM" id="SSF52540">
    <property type="entry name" value="P-loop containing nucleoside triphosphate hydrolases"/>
    <property type="match status" value="1"/>
</dbReference>